<organism evidence="2 3">
    <name type="scientific">Vagococcus allomyrinae</name>
    <dbReference type="NCBI Taxonomy" id="2794353"/>
    <lineage>
        <taxon>Bacteria</taxon>
        <taxon>Bacillati</taxon>
        <taxon>Bacillota</taxon>
        <taxon>Bacilli</taxon>
        <taxon>Lactobacillales</taxon>
        <taxon>Enterococcaceae</taxon>
        <taxon>Vagococcus</taxon>
    </lineage>
</organism>
<protein>
    <submittedName>
        <fullName evidence="2">Uncharacterized protein</fullName>
    </submittedName>
</protein>
<accession>A0A940SVB1</accession>
<sequence>MSLIDKVREYQQSKKLSHSTKLQKKNDELRANGVEPVKKGWGQMVNTGSGGFNQANPIDIKYDLAQQQKNIAEKNSEK</sequence>
<gene>
    <name evidence="2" type="ORF">I6N95_14110</name>
</gene>
<evidence type="ECO:0000313" key="2">
    <source>
        <dbReference type="EMBL" id="MBP1042150.1"/>
    </source>
</evidence>
<dbReference type="EMBL" id="JAEEGA010000009">
    <property type="protein sequence ID" value="MBP1042150.1"/>
    <property type="molecule type" value="Genomic_DNA"/>
</dbReference>
<reference evidence="2" key="1">
    <citation type="submission" date="2020-12" db="EMBL/GenBank/DDBJ databases">
        <title>Vagococcus allomyrinae sp. nov. and Enterococcus lavae sp. nov., isolated from the larvae of Allomyrina dichotoma.</title>
        <authorList>
            <person name="Lee S.D."/>
        </authorList>
    </citation>
    <scope>NUCLEOTIDE SEQUENCE</scope>
    <source>
        <strain evidence="2">BWB3-3</strain>
    </source>
</reference>
<dbReference type="RefSeq" id="WP_209529080.1">
    <property type="nucleotide sequence ID" value="NZ_JAEEGA010000009.1"/>
</dbReference>
<proteinExistence type="predicted"/>
<dbReference type="AlphaFoldDB" id="A0A940SVB1"/>
<evidence type="ECO:0000256" key="1">
    <source>
        <dbReference type="SAM" id="MobiDB-lite"/>
    </source>
</evidence>
<comment type="caution">
    <text evidence="2">The sequence shown here is derived from an EMBL/GenBank/DDBJ whole genome shotgun (WGS) entry which is preliminary data.</text>
</comment>
<dbReference type="Proteomes" id="UP000674938">
    <property type="component" value="Unassembled WGS sequence"/>
</dbReference>
<keyword evidence="3" id="KW-1185">Reference proteome</keyword>
<feature type="compositionally biased region" description="Basic and acidic residues" evidence="1">
    <location>
        <begin position="1"/>
        <end position="12"/>
    </location>
</feature>
<feature type="region of interest" description="Disordered" evidence="1">
    <location>
        <begin position="1"/>
        <end position="25"/>
    </location>
</feature>
<evidence type="ECO:0000313" key="3">
    <source>
        <dbReference type="Proteomes" id="UP000674938"/>
    </source>
</evidence>
<name>A0A940SVB1_9ENTE</name>